<name>A0ACB7TCH6_HYAAI</name>
<accession>A0ACB7TCH6</accession>
<evidence type="ECO:0000313" key="2">
    <source>
        <dbReference type="Proteomes" id="UP000821845"/>
    </source>
</evidence>
<evidence type="ECO:0000313" key="1">
    <source>
        <dbReference type="EMBL" id="KAH6942564.1"/>
    </source>
</evidence>
<gene>
    <name evidence="1" type="ORF">HPB50_007970</name>
</gene>
<keyword evidence="2" id="KW-1185">Reference proteome</keyword>
<reference evidence="1" key="1">
    <citation type="submission" date="2020-05" db="EMBL/GenBank/DDBJ databases">
        <title>Large-scale comparative analyses of tick genomes elucidate their genetic diversity and vector capacities.</title>
        <authorList>
            <person name="Jia N."/>
            <person name="Wang J."/>
            <person name="Shi W."/>
            <person name="Du L."/>
            <person name="Sun Y."/>
            <person name="Zhan W."/>
            <person name="Jiang J."/>
            <person name="Wang Q."/>
            <person name="Zhang B."/>
            <person name="Ji P."/>
            <person name="Sakyi L.B."/>
            <person name="Cui X."/>
            <person name="Yuan T."/>
            <person name="Jiang B."/>
            <person name="Yang W."/>
            <person name="Lam T.T.-Y."/>
            <person name="Chang Q."/>
            <person name="Ding S."/>
            <person name="Wang X."/>
            <person name="Zhu J."/>
            <person name="Ruan X."/>
            <person name="Zhao L."/>
            <person name="Wei J."/>
            <person name="Que T."/>
            <person name="Du C."/>
            <person name="Cheng J."/>
            <person name="Dai P."/>
            <person name="Han X."/>
            <person name="Huang E."/>
            <person name="Gao Y."/>
            <person name="Liu J."/>
            <person name="Shao H."/>
            <person name="Ye R."/>
            <person name="Li L."/>
            <person name="Wei W."/>
            <person name="Wang X."/>
            <person name="Wang C."/>
            <person name="Yang T."/>
            <person name="Huo Q."/>
            <person name="Li W."/>
            <person name="Guo W."/>
            <person name="Chen H."/>
            <person name="Zhou L."/>
            <person name="Ni X."/>
            <person name="Tian J."/>
            <person name="Zhou Y."/>
            <person name="Sheng Y."/>
            <person name="Liu T."/>
            <person name="Pan Y."/>
            <person name="Xia L."/>
            <person name="Li J."/>
            <person name="Zhao F."/>
            <person name="Cao W."/>
        </authorList>
    </citation>
    <scope>NUCLEOTIDE SEQUENCE</scope>
    <source>
        <strain evidence="1">Hyas-2018</strain>
    </source>
</reference>
<proteinExistence type="predicted"/>
<protein>
    <submittedName>
        <fullName evidence="1">Uncharacterized protein</fullName>
    </submittedName>
</protein>
<organism evidence="1 2">
    <name type="scientific">Hyalomma asiaticum</name>
    <name type="common">Tick</name>
    <dbReference type="NCBI Taxonomy" id="266040"/>
    <lineage>
        <taxon>Eukaryota</taxon>
        <taxon>Metazoa</taxon>
        <taxon>Ecdysozoa</taxon>
        <taxon>Arthropoda</taxon>
        <taxon>Chelicerata</taxon>
        <taxon>Arachnida</taxon>
        <taxon>Acari</taxon>
        <taxon>Parasitiformes</taxon>
        <taxon>Ixodida</taxon>
        <taxon>Ixodoidea</taxon>
        <taxon>Ixodidae</taxon>
        <taxon>Hyalomminae</taxon>
        <taxon>Hyalomma</taxon>
    </lineage>
</organism>
<dbReference type="Proteomes" id="UP000821845">
    <property type="component" value="Chromosome 10"/>
</dbReference>
<dbReference type="EMBL" id="CM023490">
    <property type="protein sequence ID" value="KAH6942564.1"/>
    <property type="molecule type" value="Genomic_DNA"/>
</dbReference>
<sequence>MIIKAKLRYGERAIQLKVDLPLAVTAAAAAGVFPLSSLPLTNSCGRVDIKDARRLPRLVPRGGNGPVTECVPPSESGPHLTSASDRKRGCAPPILAEELVYRGCG</sequence>
<comment type="caution">
    <text evidence="1">The sequence shown here is derived from an EMBL/GenBank/DDBJ whole genome shotgun (WGS) entry which is preliminary data.</text>
</comment>